<dbReference type="RefSeq" id="WP_188617000.1">
    <property type="nucleotide sequence ID" value="NZ_BMLV01000002.1"/>
</dbReference>
<accession>A0ABQ2NGZ3</accession>
<name>A0ABQ2NGZ3_9FLAO</name>
<organism evidence="1 2">
    <name type="scientific">Cloacibacterium rupense</name>
    <dbReference type="NCBI Taxonomy" id="517423"/>
    <lineage>
        <taxon>Bacteria</taxon>
        <taxon>Pseudomonadati</taxon>
        <taxon>Bacteroidota</taxon>
        <taxon>Flavobacteriia</taxon>
        <taxon>Flavobacteriales</taxon>
        <taxon>Weeksellaceae</taxon>
    </lineage>
</organism>
<protein>
    <recommendedName>
        <fullName evidence="3">Acetyltransferase (Isoleucine patch superfamily)</fullName>
    </recommendedName>
</protein>
<evidence type="ECO:0000313" key="2">
    <source>
        <dbReference type="Proteomes" id="UP000620064"/>
    </source>
</evidence>
<proteinExistence type="predicted"/>
<evidence type="ECO:0008006" key="3">
    <source>
        <dbReference type="Google" id="ProtNLM"/>
    </source>
</evidence>
<dbReference type="Pfam" id="PF00132">
    <property type="entry name" value="Hexapep"/>
    <property type="match status" value="1"/>
</dbReference>
<dbReference type="Gene3D" id="2.160.10.10">
    <property type="entry name" value="Hexapeptide repeat proteins"/>
    <property type="match status" value="1"/>
</dbReference>
<dbReference type="SUPFAM" id="SSF51161">
    <property type="entry name" value="Trimeric LpxA-like enzymes"/>
    <property type="match status" value="1"/>
</dbReference>
<dbReference type="Proteomes" id="UP000620064">
    <property type="component" value="Unassembled WGS sequence"/>
</dbReference>
<gene>
    <name evidence="1" type="ORF">GCM10010992_10140</name>
</gene>
<dbReference type="InterPro" id="IPR011004">
    <property type="entry name" value="Trimer_LpxA-like_sf"/>
</dbReference>
<dbReference type="InterPro" id="IPR051159">
    <property type="entry name" value="Hexapeptide_acetyltransf"/>
</dbReference>
<reference evidence="2" key="1">
    <citation type="journal article" date="2019" name="Int. J. Syst. Evol. Microbiol.">
        <title>The Global Catalogue of Microorganisms (GCM) 10K type strain sequencing project: providing services to taxonomists for standard genome sequencing and annotation.</title>
        <authorList>
            <consortium name="The Broad Institute Genomics Platform"/>
            <consortium name="The Broad Institute Genome Sequencing Center for Infectious Disease"/>
            <person name="Wu L."/>
            <person name="Ma J."/>
        </authorList>
    </citation>
    <scope>NUCLEOTIDE SEQUENCE [LARGE SCALE GENOMIC DNA]</scope>
    <source>
        <strain evidence="2">CGMCC 1.7656</strain>
    </source>
</reference>
<sequence>MKSLLIKLYHLQKKLISEDQRKKFFKNKKSKVHSSFKLGINNYIDISEDAEIIIGEGVTINESNNIAIKKSGQLIIGKDTYITRATIACFEKVEIGENCILGEGMKIFDHNHQYTREPFSVSKTEFTTSPVKLGNNVWTGANCIILKGVTIGDNVIIGAGCVIHKDIPANSVIISKQEQVIKPI</sequence>
<comment type="caution">
    <text evidence="1">The sequence shown here is derived from an EMBL/GenBank/DDBJ whole genome shotgun (WGS) entry which is preliminary data.</text>
</comment>
<dbReference type="InterPro" id="IPR001451">
    <property type="entry name" value="Hexapep"/>
</dbReference>
<dbReference type="CDD" id="cd04647">
    <property type="entry name" value="LbH_MAT_like"/>
    <property type="match status" value="1"/>
</dbReference>
<keyword evidence="2" id="KW-1185">Reference proteome</keyword>
<dbReference type="PANTHER" id="PTHR23416">
    <property type="entry name" value="SIALIC ACID SYNTHASE-RELATED"/>
    <property type="match status" value="1"/>
</dbReference>
<evidence type="ECO:0000313" key="1">
    <source>
        <dbReference type="EMBL" id="GGP03098.1"/>
    </source>
</evidence>
<dbReference type="EMBL" id="BMLV01000002">
    <property type="protein sequence ID" value="GGP03098.1"/>
    <property type="molecule type" value="Genomic_DNA"/>
</dbReference>